<gene>
    <name evidence="8" type="ORF">EYW49_20600</name>
</gene>
<dbReference type="Proteomes" id="UP000292781">
    <property type="component" value="Unassembled WGS sequence"/>
</dbReference>
<dbReference type="GO" id="GO:0004252">
    <property type="term" value="F:serine-type endopeptidase activity"/>
    <property type="evidence" value="ECO:0007669"/>
    <property type="project" value="InterPro"/>
</dbReference>
<keyword evidence="2" id="KW-0963">Cytoplasm</keyword>
<evidence type="ECO:0000256" key="5">
    <source>
        <dbReference type="ARBA" id="ARBA00022825"/>
    </source>
</evidence>
<keyword evidence="4" id="KW-0378">Hydrolase</keyword>
<dbReference type="NCBIfam" id="NF045540">
    <property type="entry name" value="scaf_prot_MCP1"/>
    <property type="match status" value="1"/>
</dbReference>
<comment type="similarity">
    <text evidence="1 6">Belongs to the peptidase S14 family.</text>
</comment>
<keyword evidence="9" id="KW-1185">Reference proteome</keyword>
<dbReference type="SUPFAM" id="SSF52096">
    <property type="entry name" value="ClpP/crotonase"/>
    <property type="match status" value="1"/>
</dbReference>
<evidence type="ECO:0000256" key="3">
    <source>
        <dbReference type="ARBA" id="ARBA00022670"/>
    </source>
</evidence>
<keyword evidence="5" id="KW-0720">Serine protease</keyword>
<sequence length="657" mass="69979">MPDTLLVGGMVLLYGDVGDPWGWGDGFTPEQVAQALAEHGPGPVTVRLNSGGGRAFDGLAIYSLLMSHDGAVTIQVDGVAASAASLIAMAGTLEMRQGAMLMIHDAAAVTFGNAAEHEKQADVLDKLSAQYAGVYARKCGRPVDHCRSLMQAETWLTADEAIAEGLADRLMEEVAEPTAKFDWDVYSHTPDRLKASLRKAPARKPVASLEKPPMPQPNLKPEDTTTDPAAAGGTQPQAKAWAVEFYALAGTKGLTLAETNEIVAAVPSLDTAKDRLIDALAARQAGNVPPAKGGHIEMGADARDKFVAGISNAFLAREGIETADPKNEFNGLKPMDLIREISARNNIRVGRDPMRMVAAVITHSSGDFSQITSNIAYKAMLKGYEEAAETFEVWTSTGSLPDFKQARRVDLNALPSLPQITEQNEYTYLSGGDRGEVYSISTAGGLVSISRQAIINDDLDVFGRLPRRLGRAAKRTIGNDVYGILASNPTMGDGLALFHATHANLFSGAGTALSSTSLQAGDLAMGLQKDRTQSKVVLGLAPKYLIVPRALKYTGAQVVRSASALGQANPAVINPVQNIVEDIVAEARLDAVSSTGWYLAADQAQTDTVEVLYLNGVKEPVIEEFTQPNVDGLVWKIRIDYGVKAFAWEGLQKQVGA</sequence>
<dbReference type="GO" id="GO:0009368">
    <property type="term" value="C:endopeptidase Clp complex"/>
    <property type="evidence" value="ECO:0007669"/>
    <property type="project" value="TreeGrafter"/>
</dbReference>
<dbReference type="OrthoDB" id="9806592at2"/>
<proteinExistence type="inferred from homology"/>
<reference evidence="8 9" key="1">
    <citation type="submission" date="2019-02" db="EMBL/GenBank/DDBJ databases">
        <title>Siculibacillus lacustris gen. nov., sp. nov., a new rosette-forming bacterium isolated from a freshwater crater lake (Lake St. Ana, Romania).</title>
        <authorList>
            <person name="Felfoldi T."/>
            <person name="Marton Z."/>
            <person name="Szabo A."/>
            <person name="Mentes A."/>
            <person name="Boka K."/>
            <person name="Marialigeti K."/>
            <person name="Mathe I."/>
            <person name="Koncz M."/>
            <person name="Schumann P."/>
            <person name="Toth E."/>
        </authorList>
    </citation>
    <scope>NUCLEOTIDE SEQUENCE [LARGE SCALE GENOMIC DNA]</scope>
    <source>
        <strain evidence="8 9">SA-279</strain>
    </source>
</reference>
<dbReference type="GO" id="GO:0051117">
    <property type="term" value="F:ATPase binding"/>
    <property type="evidence" value="ECO:0007669"/>
    <property type="project" value="TreeGrafter"/>
</dbReference>
<dbReference type="PANTHER" id="PTHR10381:SF70">
    <property type="entry name" value="ATP-DEPENDENT CLP PROTEASE PROTEOLYTIC SUBUNIT"/>
    <property type="match status" value="1"/>
</dbReference>
<protein>
    <recommendedName>
        <fullName evidence="6">ATP-dependent Clp protease proteolytic subunit</fullName>
    </recommendedName>
</protein>
<dbReference type="PRINTS" id="PR00127">
    <property type="entry name" value="CLPPROTEASEP"/>
</dbReference>
<evidence type="ECO:0000313" key="8">
    <source>
        <dbReference type="EMBL" id="TBW33362.1"/>
    </source>
</evidence>
<dbReference type="AlphaFoldDB" id="A0A4Q9VF45"/>
<name>A0A4Q9VF45_9HYPH</name>
<dbReference type="InterPro" id="IPR001907">
    <property type="entry name" value="ClpP"/>
</dbReference>
<dbReference type="EMBL" id="SJFN01000045">
    <property type="protein sequence ID" value="TBW33362.1"/>
    <property type="molecule type" value="Genomic_DNA"/>
</dbReference>
<evidence type="ECO:0000256" key="2">
    <source>
        <dbReference type="ARBA" id="ARBA00022490"/>
    </source>
</evidence>
<accession>A0A4Q9VF45</accession>
<evidence type="ECO:0000256" key="6">
    <source>
        <dbReference type="RuleBase" id="RU003567"/>
    </source>
</evidence>
<dbReference type="CDD" id="cd07016">
    <property type="entry name" value="S14_ClpP_1"/>
    <property type="match status" value="1"/>
</dbReference>
<evidence type="ECO:0000256" key="1">
    <source>
        <dbReference type="ARBA" id="ARBA00007039"/>
    </source>
</evidence>
<dbReference type="GO" id="GO:0004176">
    <property type="term" value="F:ATP-dependent peptidase activity"/>
    <property type="evidence" value="ECO:0007669"/>
    <property type="project" value="InterPro"/>
</dbReference>
<dbReference type="Pfam" id="PF25209">
    <property type="entry name" value="Phage_capsid_4"/>
    <property type="match status" value="1"/>
</dbReference>
<dbReference type="RefSeq" id="WP_131311518.1">
    <property type="nucleotide sequence ID" value="NZ_SJFN01000045.1"/>
</dbReference>
<dbReference type="PANTHER" id="PTHR10381">
    <property type="entry name" value="ATP-DEPENDENT CLP PROTEASE PROTEOLYTIC SUBUNIT"/>
    <property type="match status" value="1"/>
</dbReference>
<dbReference type="Pfam" id="PF00574">
    <property type="entry name" value="CLP_protease"/>
    <property type="match status" value="1"/>
</dbReference>
<organism evidence="8 9">
    <name type="scientific">Siculibacillus lacustris</name>
    <dbReference type="NCBI Taxonomy" id="1549641"/>
    <lineage>
        <taxon>Bacteria</taxon>
        <taxon>Pseudomonadati</taxon>
        <taxon>Pseudomonadota</taxon>
        <taxon>Alphaproteobacteria</taxon>
        <taxon>Hyphomicrobiales</taxon>
        <taxon>Ancalomicrobiaceae</taxon>
        <taxon>Siculibacillus</taxon>
    </lineage>
</organism>
<evidence type="ECO:0000256" key="7">
    <source>
        <dbReference type="SAM" id="MobiDB-lite"/>
    </source>
</evidence>
<evidence type="ECO:0000256" key="4">
    <source>
        <dbReference type="ARBA" id="ARBA00022801"/>
    </source>
</evidence>
<keyword evidence="3 8" id="KW-0645">Protease</keyword>
<dbReference type="InterPro" id="IPR029045">
    <property type="entry name" value="ClpP/crotonase-like_dom_sf"/>
</dbReference>
<dbReference type="InterPro" id="IPR023562">
    <property type="entry name" value="ClpP/TepA"/>
</dbReference>
<comment type="caution">
    <text evidence="8">The sequence shown here is derived from an EMBL/GenBank/DDBJ whole genome shotgun (WGS) entry which is preliminary data.</text>
</comment>
<dbReference type="GO" id="GO:0006515">
    <property type="term" value="P:protein quality control for misfolded or incompletely synthesized proteins"/>
    <property type="evidence" value="ECO:0007669"/>
    <property type="project" value="TreeGrafter"/>
</dbReference>
<feature type="region of interest" description="Disordered" evidence="7">
    <location>
        <begin position="196"/>
        <end position="233"/>
    </location>
</feature>
<dbReference type="NCBIfam" id="NF045542">
    <property type="entry name" value="Clp_rel_HeadMat"/>
    <property type="match status" value="1"/>
</dbReference>
<evidence type="ECO:0000313" key="9">
    <source>
        <dbReference type="Proteomes" id="UP000292781"/>
    </source>
</evidence>
<dbReference type="Gene3D" id="3.90.226.10">
    <property type="entry name" value="2-enoyl-CoA Hydratase, Chain A, domain 1"/>
    <property type="match status" value="1"/>
</dbReference>